<sequence>MTDQKTSAPKIGFDRFIALEWAAAALRVRAGMGTMEDLDDSLDQAGMGKEARRKSLTVLKRLWLQPYPEFSDFAERGVKIFKDDPSVPAAVLTWGMAITTYPFFGKVAELIGRLSALQGDCAVTEVRRRMSEIYGEREGTQRTTYRVIQTQADWGAVEHTEKGKRLVRLPQTSVNNEDAVAWLIEAVVRYVGKALPVSAISSQAVLYPFGFEQSLGYLISRSPNLAVHSQGPSSQYVTLPQND</sequence>
<proteinExistence type="predicted"/>
<dbReference type="EMBL" id="NMPM01000020">
    <property type="protein sequence ID" value="PAV26555.1"/>
    <property type="molecule type" value="Genomic_DNA"/>
</dbReference>
<keyword evidence="2" id="KW-1185">Reference proteome</keyword>
<comment type="caution">
    <text evidence="1">The sequence shown here is derived from an EMBL/GenBank/DDBJ whole genome shotgun (WGS) entry which is preliminary data.</text>
</comment>
<dbReference type="AlphaFoldDB" id="A0A2A2I5Z5"/>
<evidence type="ECO:0000313" key="1">
    <source>
        <dbReference type="EMBL" id="PAV26555.1"/>
    </source>
</evidence>
<organism evidence="1 2">
    <name type="scientific">Tamilnaduibacter salinus</name>
    <dbReference type="NCBI Taxonomy" id="1484056"/>
    <lineage>
        <taxon>Bacteria</taxon>
        <taxon>Pseudomonadati</taxon>
        <taxon>Pseudomonadota</taxon>
        <taxon>Gammaproteobacteria</taxon>
        <taxon>Pseudomonadales</taxon>
        <taxon>Marinobacteraceae</taxon>
        <taxon>Tamilnaduibacter</taxon>
    </lineage>
</organism>
<dbReference type="Proteomes" id="UP000218332">
    <property type="component" value="Unassembled WGS sequence"/>
</dbReference>
<accession>A0A2A2I5Z5</accession>
<name>A0A2A2I5Z5_9GAMM</name>
<gene>
    <name evidence="1" type="ORF">CF392_04935</name>
</gene>
<evidence type="ECO:0000313" key="2">
    <source>
        <dbReference type="Proteomes" id="UP000218332"/>
    </source>
</evidence>
<protein>
    <submittedName>
        <fullName evidence="1">Uncharacterized protein</fullName>
    </submittedName>
</protein>
<reference evidence="1 2" key="1">
    <citation type="submission" date="2017-07" db="EMBL/GenBank/DDBJ databases">
        <title>Tamlnaduibacter salinus (Mi-7) genome sequencing.</title>
        <authorList>
            <person name="Verma A."/>
            <person name="Krishnamurthi S."/>
        </authorList>
    </citation>
    <scope>NUCLEOTIDE SEQUENCE [LARGE SCALE GENOMIC DNA]</scope>
    <source>
        <strain evidence="1 2">Mi-7</strain>
    </source>
</reference>
<dbReference type="RefSeq" id="WP_095610358.1">
    <property type="nucleotide sequence ID" value="NZ_NMPM01000020.1"/>
</dbReference>